<evidence type="ECO:0000256" key="1">
    <source>
        <dbReference type="SAM" id="Coils"/>
    </source>
</evidence>
<sequence>MSKDTNKRLAITEETLASLQNPSSTSSVKIRKSSNIFSNLVRKARRKKTSNKNPGDSVRNVHLSSQNLSESSTMSLAAHIEEEVELSCQNYENNKKSLHQARDILWESKGVDSETNTSNHSGISLKKTSALHKASNCESKMVISQEVLSSFISFGKPLLDVTNADALQYLQIVITNFHESENHVINLLAKYITDPTIQAEMKNAISHHTKFQWEAEKRSCSLAHDIWTQQLEIGRAQEKVFQDTMQTLVKQNRQLQIENESLFRKYEKACKQMRGGPEDLETDSLFRRNEKLQIKLDSFFKKLESLESELSIFQKQNDCLEQELRNSNTKIQNTKTLVHKLKTEYEIEEVSLNAKLASKDRVLEELLEIRDVVMDELEDLKKSLGVLPFGSSWSKFKMQGSSIADIFQICRASITELSKELINAHAENVTKEKDIMSLQEMNKNLIEESNSLSQKIKDNSNTINEKFLLEQKYQVLEIELRTTKESLGKVEAENLKLRETISDHGKYLKEKERRLERTKLFVTNITTENYTLQKEVVMLNRIIKESGAGDASKDIAHKHEELERVDYSELKNQTEATKHENLVVIHDQQIAYKTLQRQVKELEKVTTNNQELRVKIDSQNETVITLQNERMKYLEEKSLLKSTIQHLKCELSKIKQLEDSLSNVSREASKLGFVVECTKQQSEKLKQEILDKNTTIAHLKTNMEKLNEIQVENAKERVTLCQEINEVSHLKERLGQVLSTEKKKFAELGHSKEVMVKSINSHVQQIEEKLKNERATMKMLLTNMKLVKQEKEEVVKEKLNLQAEIEKLKTKVTEQEEKYSKITKEIANKNDETKDLRREIDGYEKSNKESNEKLKIETSKNDTNMRQLKLLIDRQEIEESKNSLNEQTQMAKELMKGKEQHTEEKYQLITEKNCLLKEAECLNTLMGKVVSDFETNLKSSKEKEIMLKDELDEAKELIRNYSQEIKDMEQKIKLKEQRIEQLEDVRKLEEVKDNRYKRLKEEMDQLEIEHKEVQDAKANLENQLFDIHDEYKKLTLHVDRLEKEAELFDSELKSIVKQKEDDYSFYKNHIADHSRTRQELEEQNQKEITKLRLQLQEATTRLANEKSAYDILSQVHKDVSGKFMRSINDLVGSKHMNQDVIEKLKEEQVDIEDIKNDKKQFSIAVKELSEQLERVYEENGMLRAQYKEALEKCLSLEAQMKQREPGNLQGKENSATQDMKEQAFQTVAEELRKELEENHVTVHHLKMEIAELQKQEMLLQLGRSELTLKLHETEKMLETERSLAEKLKNTQTNLLSAIMQLRDEGKLESSVCIYLLHMMDFLSSSQLTMYESIIAQIQIEHEKSQKLKQEIEKANSNLIISSLSKLKLPQKLGHVNVKIFSDVMELFNLYSEDITDSFQDLMRHKNVKFYMVEVFITNSLQKHLKYMNWSLLISIKHRNETFSKTIPVKHFKIPIIEVVPVDQKIIDCQVSVSIISHTKDNLTCVLLDKVNVDISYHFEMLRKFKHKMSKERQIVEISKCYNSSNFKNKYKPLLVEYKFLTKIDHREFLNLLIKNCYHNIDIEEFSDLIANDSKNDVTVKLSTGSAKHSVTFKKELKSITLESNVSDMVKLKNYFWKKDTVKVEDEKEMKKRFVEYISKLQKCNDKEELCRFYLCLRDIWTT</sequence>
<gene>
    <name evidence="3" type="ORF">CEUTPL_LOCUS8037</name>
</gene>
<feature type="coiled-coil region" evidence="1">
    <location>
        <begin position="585"/>
        <end position="667"/>
    </location>
</feature>
<feature type="coiled-coil region" evidence="1">
    <location>
        <begin position="245"/>
        <end position="337"/>
    </location>
</feature>
<dbReference type="EMBL" id="OU892280">
    <property type="protein sequence ID" value="CAG9767474.1"/>
    <property type="molecule type" value="Genomic_DNA"/>
</dbReference>
<keyword evidence="4" id="KW-1185">Reference proteome</keyword>
<feature type="coiled-coil region" evidence="1">
    <location>
        <begin position="1270"/>
        <end position="1304"/>
    </location>
</feature>
<accession>A0A9N9QEW2</accession>
<feature type="coiled-coil region" evidence="1">
    <location>
        <begin position="937"/>
        <end position="1108"/>
    </location>
</feature>
<feature type="region of interest" description="Disordered" evidence="2">
    <location>
        <begin position="41"/>
        <end position="66"/>
    </location>
</feature>
<evidence type="ECO:0000313" key="3">
    <source>
        <dbReference type="EMBL" id="CAG9767474.1"/>
    </source>
</evidence>
<proteinExistence type="predicted"/>
<feature type="coiled-coil region" evidence="1">
    <location>
        <begin position="428"/>
        <end position="493"/>
    </location>
</feature>
<keyword evidence="1" id="KW-0175">Coiled coil</keyword>
<organism evidence="3 4">
    <name type="scientific">Ceutorhynchus assimilis</name>
    <name type="common">cabbage seed weevil</name>
    <dbReference type="NCBI Taxonomy" id="467358"/>
    <lineage>
        <taxon>Eukaryota</taxon>
        <taxon>Metazoa</taxon>
        <taxon>Ecdysozoa</taxon>
        <taxon>Arthropoda</taxon>
        <taxon>Hexapoda</taxon>
        <taxon>Insecta</taxon>
        <taxon>Pterygota</taxon>
        <taxon>Neoptera</taxon>
        <taxon>Endopterygota</taxon>
        <taxon>Coleoptera</taxon>
        <taxon>Polyphaga</taxon>
        <taxon>Cucujiformia</taxon>
        <taxon>Curculionidae</taxon>
        <taxon>Ceutorhynchinae</taxon>
        <taxon>Ceutorhynchus</taxon>
    </lineage>
</organism>
<evidence type="ECO:0000313" key="4">
    <source>
        <dbReference type="Proteomes" id="UP001152799"/>
    </source>
</evidence>
<evidence type="ECO:0000256" key="2">
    <source>
        <dbReference type="SAM" id="MobiDB-lite"/>
    </source>
</evidence>
<protein>
    <submittedName>
        <fullName evidence="3">Uncharacterized protein</fullName>
    </submittedName>
</protein>
<dbReference type="Proteomes" id="UP001152799">
    <property type="component" value="Chromosome 4"/>
</dbReference>
<dbReference type="OrthoDB" id="6784135at2759"/>
<feature type="coiled-coil region" evidence="1">
    <location>
        <begin position="756"/>
        <end position="904"/>
    </location>
</feature>
<feature type="coiled-coil region" evidence="1">
    <location>
        <begin position="1137"/>
        <end position="1192"/>
    </location>
</feature>
<reference evidence="3" key="1">
    <citation type="submission" date="2022-01" db="EMBL/GenBank/DDBJ databases">
        <authorList>
            <person name="King R."/>
        </authorList>
    </citation>
    <scope>NUCLEOTIDE SEQUENCE</scope>
</reference>
<name>A0A9N9QEW2_9CUCU</name>